<comment type="subcellular location">
    <subcellularLocation>
        <location evidence="1">Cell membrane</location>
        <topology evidence="1">Multi-pass membrane protein</topology>
    </subcellularLocation>
</comment>
<keyword evidence="7 8" id="KW-0472">Membrane</keyword>
<dbReference type="InterPro" id="IPR011527">
    <property type="entry name" value="ABC1_TM_dom"/>
</dbReference>
<feature type="transmembrane region" description="Helical" evidence="8">
    <location>
        <begin position="249"/>
        <end position="268"/>
    </location>
</feature>
<dbReference type="EMBL" id="JAUSWO010000001">
    <property type="protein sequence ID" value="MDQ0514161.1"/>
    <property type="molecule type" value="Genomic_DNA"/>
</dbReference>
<protein>
    <submittedName>
        <fullName evidence="11">ABC-type multidrug transport system fused ATPase/permease subunit</fullName>
    </submittedName>
</protein>
<dbReference type="InterPro" id="IPR027417">
    <property type="entry name" value="P-loop_NTPase"/>
</dbReference>
<dbReference type="PROSITE" id="PS50893">
    <property type="entry name" value="ABC_TRANSPORTER_2"/>
    <property type="match status" value="1"/>
</dbReference>
<evidence type="ECO:0000256" key="8">
    <source>
        <dbReference type="SAM" id="Phobius"/>
    </source>
</evidence>
<feature type="domain" description="ABC transmembrane type-1" evidence="10">
    <location>
        <begin position="13"/>
        <end position="293"/>
    </location>
</feature>
<dbReference type="SUPFAM" id="SSF52540">
    <property type="entry name" value="P-loop containing nucleoside triphosphate hydrolases"/>
    <property type="match status" value="1"/>
</dbReference>
<evidence type="ECO:0000256" key="1">
    <source>
        <dbReference type="ARBA" id="ARBA00004651"/>
    </source>
</evidence>
<dbReference type="PANTHER" id="PTHR43394:SF1">
    <property type="entry name" value="ATP-BINDING CASSETTE SUB-FAMILY B MEMBER 10, MITOCHONDRIAL"/>
    <property type="match status" value="1"/>
</dbReference>
<dbReference type="SMART" id="SM00382">
    <property type="entry name" value="AAA"/>
    <property type="match status" value="1"/>
</dbReference>
<dbReference type="Gene3D" id="3.40.50.300">
    <property type="entry name" value="P-loop containing nucleotide triphosphate hydrolases"/>
    <property type="match status" value="1"/>
</dbReference>
<dbReference type="InterPro" id="IPR017871">
    <property type="entry name" value="ABC_transporter-like_CS"/>
</dbReference>
<name>A0ABU0LZM6_9BACT</name>
<evidence type="ECO:0000313" key="12">
    <source>
        <dbReference type="Proteomes" id="UP001240643"/>
    </source>
</evidence>
<evidence type="ECO:0000256" key="7">
    <source>
        <dbReference type="ARBA" id="ARBA00023136"/>
    </source>
</evidence>
<dbReference type="PROSITE" id="PS00211">
    <property type="entry name" value="ABC_TRANSPORTER_1"/>
    <property type="match status" value="1"/>
</dbReference>
<comment type="similarity">
    <text evidence="2">Belongs to the ABC transporter superfamily.</text>
</comment>
<accession>A0ABU0LZM6</accession>
<evidence type="ECO:0000259" key="10">
    <source>
        <dbReference type="PROSITE" id="PS50929"/>
    </source>
</evidence>
<feature type="domain" description="ABC transporter" evidence="9">
    <location>
        <begin position="336"/>
        <end position="548"/>
    </location>
</feature>
<gene>
    <name evidence="11" type="ORF">J2Z62_000599</name>
</gene>
<dbReference type="InterPro" id="IPR036640">
    <property type="entry name" value="ABC1_TM_sf"/>
</dbReference>
<dbReference type="Pfam" id="PF00005">
    <property type="entry name" value="ABC_tran"/>
    <property type="match status" value="1"/>
</dbReference>
<dbReference type="InterPro" id="IPR003593">
    <property type="entry name" value="AAA+_ATPase"/>
</dbReference>
<dbReference type="RefSeq" id="WP_307291885.1">
    <property type="nucleotide sequence ID" value="NZ_JAUSWO010000001.1"/>
</dbReference>
<evidence type="ECO:0000256" key="5">
    <source>
        <dbReference type="ARBA" id="ARBA00022840"/>
    </source>
</evidence>
<dbReference type="Pfam" id="PF00664">
    <property type="entry name" value="ABC_membrane"/>
    <property type="match status" value="1"/>
</dbReference>
<dbReference type="PROSITE" id="PS50929">
    <property type="entry name" value="ABC_TM1F"/>
    <property type="match status" value="1"/>
</dbReference>
<feature type="transmembrane region" description="Helical" evidence="8">
    <location>
        <begin position="54"/>
        <end position="78"/>
    </location>
</feature>
<keyword evidence="12" id="KW-1185">Reference proteome</keyword>
<keyword evidence="4" id="KW-0547">Nucleotide-binding</keyword>
<evidence type="ECO:0000256" key="3">
    <source>
        <dbReference type="ARBA" id="ARBA00022692"/>
    </source>
</evidence>
<sequence length="548" mass="63281">MKIAWKYIKKEIILLFLSTFFMVFFEAGIIFLSAKMTQSIFDAIQIELEKYYLFFLYYLLGIVGFLILDFISVWFYYLSFNKIHFMILNGVSSIIFDQYRRTTNKTFLQYDPTNIYTLLTKDANMYLNYNIFTLNNIFHIVLNVVFSIIVGAAFSWILIIFILIVISFSFIGSFLFKKTQRNAFDKYSEANHQFQTKINNLLDGYSRLYFANKQNLLNEQLSSEINSVYETSLKKNNIVSFVQLGSQRIYEFIGGALIIGSAILIFHFSNQSTFLGVIDIAFLTLITAFVGRLKSFGPNLLASIKNYLSNRNIVKKFNLNLEPETNASTIERVENIKLLNLDFKYPESDKKLFQNLNLDLKKGQKYAIIGESGSGKSTLLKLLNGSYEPDKGQVLVNGQNINAIKSSSLRKHLTFIDSKNLVFPTNIANNVTFYEKNFDQAKLEYALDKVNLLDELKDNYLNSEFDVTNNLSLGQKQRLVLARLFYLDKKWIVLDESLSNLDDQNSTDIQGKIINDPDLTLVLVTHHLKKENHHLFNQIINLDQITNL</sequence>
<comment type="caution">
    <text evidence="11">The sequence shown here is derived from an EMBL/GenBank/DDBJ whole genome shotgun (WGS) entry which is preliminary data.</text>
</comment>
<evidence type="ECO:0000256" key="6">
    <source>
        <dbReference type="ARBA" id="ARBA00022989"/>
    </source>
</evidence>
<proteinExistence type="inferred from homology"/>
<dbReference type="InterPro" id="IPR039421">
    <property type="entry name" value="Type_1_exporter"/>
</dbReference>
<keyword evidence="5" id="KW-0067">ATP-binding</keyword>
<dbReference type="CDD" id="cd03228">
    <property type="entry name" value="ABCC_MRP_Like"/>
    <property type="match status" value="1"/>
</dbReference>
<dbReference type="SUPFAM" id="SSF90123">
    <property type="entry name" value="ABC transporter transmembrane region"/>
    <property type="match status" value="1"/>
</dbReference>
<dbReference type="Proteomes" id="UP001240643">
    <property type="component" value="Unassembled WGS sequence"/>
</dbReference>
<dbReference type="PANTHER" id="PTHR43394">
    <property type="entry name" value="ATP-DEPENDENT PERMEASE MDL1, MITOCHONDRIAL"/>
    <property type="match status" value="1"/>
</dbReference>
<dbReference type="Gene3D" id="1.20.1560.10">
    <property type="entry name" value="ABC transporter type 1, transmembrane domain"/>
    <property type="match status" value="1"/>
</dbReference>
<evidence type="ECO:0000259" key="9">
    <source>
        <dbReference type="PROSITE" id="PS50893"/>
    </source>
</evidence>
<reference evidence="11" key="1">
    <citation type="submission" date="2023-07" db="EMBL/GenBank/DDBJ databases">
        <title>Genomic Encyclopedia of Type Strains, Phase IV (KMG-IV): sequencing the most valuable type-strain genomes for metagenomic binning, comparative biology and taxonomic classification.</title>
        <authorList>
            <person name="Goeker M."/>
        </authorList>
    </citation>
    <scope>NUCLEOTIDE SEQUENCE [LARGE SCALE GENOMIC DNA]</scope>
    <source>
        <strain evidence="11">DSM 21204</strain>
    </source>
</reference>
<feature type="transmembrane region" description="Helical" evidence="8">
    <location>
        <begin position="129"/>
        <end position="150"/>
    </location>
</feature>
<evidence type="ECO:0000256" key="2">
    <source>
        <dbReference type="ARBA" id="ARBA00005417"/>
    </source>
</evidence>
<evidence type="ECO:0000256" key="4">
    <source>
        <dbReference type="ARBA" id="ARBA00022741"/>
    </source>
</evidence>
<organism evidence="11 12">
    <name type="scientific">Mycoplasmoides fastidiosum</name>
    <dbReference type="NCBI Taxonomy" id="92758"/>
    <lineage>
        <taxon>Bacteria</taxon>
        <taxon>Bacillati</taxon>
        <taxon>Mycoplasmatota</taxon>
        <taxon>Mycoplasmoidales</taxon>
        <taxon>Mycoplasmoidaceae</taxon>
        <taxon>Mycoplasmoides</taxon>
    </lineage>
</organism>
<dbReference type="InterPro" id="IPR003439">
    <property type="entry name" value="ABC_transporter-like_ATP-bd"/>
</dbReference>
<evidence type="ECO:0000313" key="11">
    <source>
        <dbReference type="EMBL" id="MDQ0514161.1"/>
    </source>
</evidence>
<feature type="transmembrane region" description="Helical" evidence="8">
    <location>
        <begin position="156"/>
        <end position="176"/>
    </location>
</feature>
<keyword evidence="3 8" id="KW-0812">Transmembrane</keyword>
<keyword evidence="6 8" id="KW-1133">Transmembrane helix</keyword>
<feature type="transmembrane region" description="Helical" evidence="8">
    <location>
        <begin position="12"/>
        <end position="34"/>
    </location>
</feature>